<keyword evidence="2" id="KW-0805">Transcription regulation</keyword>
<evidence type="ECO:0000256" key="2">
    <source>
        <dbReference type="ARBA" id="ARBA00023015"/>
    </source>
</evidence>
<dbReference type="InterPro" id="IPR036388">
    <property type="entry name" value="WH-like_DNA-bd_sf"/>
</dbReference>
<evidence type="ECO:0000313" key="7">
    <source>
        <dbReference type="Proteomes" id="UP001501598"/>
    </source>
</evidence>
<evidence type="ECO:0000259" key="5">
    <source>
        <dbReference type="PROSITE" id="PS50931"/>
    </source>
</evidence>
<keyword evidence="3" id="KW-0238">DNA-binding</keyword>
<dbReference type="SUPFAM" id="SSF53850">
    <property type="entry name" value="Periplasmic binding protein-like II"/>
    <property type="match status" value="1"/>
</dbReference>
<keyword evidence="7" id="KW-1185">Reference proteome</keyword>
<dbReference type="Pfam" id="PF00126">
    <property type="entry name" value="HTH_1"/>
    <property type="match status" value="1"/>
</dbReference>
<dbReference type="Gene3D" id="3.40.190.290">
    <property type="match status" value="1"/>
</dbReference>
<dbReference type="PANTHER" id="PTHR30346">
    <property type="entry name" value="TRANSCRIPTIONAL DUAL REGULATOR HCAR-RELATED"/>
    <property type="match status" value="1"/>
</dbReference>
<name>A0ABP8RX85_9PSEU</name>
<reference evidence="7" key="1">
    <citation type="journal article" date="2019" name="Int. J. Syst. Evol. Microbiol.">
        <title>The Global Catalogue of Microorganisms (GCM) 10K type strain sequencing project: providing services to taxonomists for standard genome sequencing and annotation.</title>
        <authorList>
            <consortium name="The Broad Institute Genomics Platform"/>
            <consortium name="The Broad Institute Genome Sequencing Center for Infectious Disease"/>
            <person name="Wu L."/>
            <person name="Ma J."/>
        </authorList>
    </citation>
    <scope>NUCLEOTIDE SEQUENCE [LARGE SCALE GENOMIC DNA]</scope>
    <source>
        <strain evidence="7">JCM 17906</strain>
    </source>
</reference>
<dbReference type="Pfam" id="PF03466">
    <property type="entry name" value="LysR_substrate"/>
    <property type="match status" value="1"/>
</dbReference>
<gene>
    <name evidence="6" type="ORF">GCM10023175_48750</name>
</gene>
<protein>
    <submittedName>
        <fullName evidence="6">LysR family transcriptional regulator</fullName>
    </submittedName>
</protein>
<dbReference type="Proteomes" id="UP001501598">
    <property type="component" value="Unassembled WGS sequence"/>
</dbReference>
<dbReference type="SUPFAM" id="SSF46785">
    <property type="entry name" value="Winged helix' DNA-binding domain"/>
    <property type="match status" value="1"/>
</dbReference>
<sequence>MADVELSLSRLRMLRELYRRGTVTAAAASLHYTASAVSQQLAQLEREVGGTLFERLGRRVRLTELGLVLTEHAEEILGSVERAELALEEARDERSVRLTAGVWASVTSGLLPAALARLAEEHPGIRVSTRELSPEETAGAVRDGALDFSFVIDYSGHPMSWDPSLSREVVAVEQLYAAVPAGTLDGAEIALADLADRPWILAGARSHFGRAVRNACRRAGFEPRTVHEAEEQFTALALVAGGLGVTLVSDLGLAQQPPGVEAVPLTESVLRTVSIAYRTRAVRRPALQHVIESVRAAARDLGLAEPDEATRLPLP</sequence>
<organism evidence="6 7">
    <name type="scientific">Pseudonocardia xishanensis</name>
    <dbReference type="NCBI Taxonomy" id="630995"/>
    <lineage>
        <taxon>Bacteria</taxon>
        <taxon>Bacillati</taxon>
        <taxon>Actinomycetota</taxon>
        <taxon>Actinomycetes</taxon>
        <taxon>Pseudonocardiales</taxon>
        <taxon>Pseudonocardiaceae</taxon>
        <taxon>Pseudonocardia</taxon>
    </lineage>
</organism>
<evidence type="ECO:0000256" key="3">
    <source>
        <dbReference type="ARBA" id="ARBA00023125"/>
    </source>
</evidence>
<comment type="similarity">
    <text evidence="1">Belongs to the LysR transcriptional regulatory family.</text>
</comment>
<dbReference type="InterPro" id="IPR005119">
    <property type="entry name" value="LysR_subst-bd"/>
</dbReference>
<keyword evidence="4" id="KW-0804">Transcription</keyword>
<dbReference type="PROSITE" id="PS50931">
    <property type="entry name" value="HTH_LYSR"/>
    <property type="match status" value="1"/>
</dbReference>
<accession>A0ABP8RX85</accession>
<dbReference type="CDD" id="cd08423">
    <property type="entry name" value="PBP2_LTTR_like_6"/>
    <property type="match status" value="1"/>
</dbReference>
<comment type="caution">
    <text evidence="6">The sequence shown here is derived from an EMBL/GenBank/DDBJ whole genome shotgun (WGS) entry which is preliminary data.</text>
</comment>
<dbReference type="EMBL" id="BAABGT010000075">
    <property type="protein sequence ID" value="GAA4553257.1"/>
    <property type="molecule type" value="Genomic_DNA"/>
</dbReference>
<dbReference type="InterPro" id="IPR000847">
    <property type="entry name" value="LysR_HTH_N"/>
</dbReference>
<dbReference type="Gene3D" id="1.10.10.10">
    <property type="entry name" value="Winged helix-like DNA-binding domain superfamily/Winged helix DNA-binding domain"/>
    <property type="match status" value="1"/>
</dbReference>
<dbReference type="PANTHER" id="PTHR30346:SF29">
    <property type="entry name" value="LYSR SUBSTRATE-BINDING"/>
    <property type="match status" value="1"/>
</dbReference>
<evidence type="ECO:0000313" key="6">
    <source>
        <dbReference type="EMBL" id="GAA4553257.1"/>
    </source>
</evidence>
<evidence type="ECO:0000256" key="4">
    <source>
        <dbReference type="ARBA" id="ARBA00023163"/>
    </source>
</evidence>
<evidence type="ECO:0000256" key="1">
    <source>
        <dbReference type="ARBA" id="ARBA00009437"/>
    </source>
</evidence>
<proteinExistence type="inferred from homology"/>
<dbReference type="PRINTS" id="PR00039">
    <property type="entry name" value="HTHLYSR"/>
</dbReference>
<dbReference type="InterPro" id="IPR036390">
    <property type="entry name" value="WH_DNA-bd_sf"/>
</dbReference>
<feature type="domain" description="HTH lysR-type" evidence="5">
    <location>
        <begin position="6"/>
        <end position="63"/>
    </location>
</feature>